<name>A0ACC2L656_PERAE</name>
<accession>A0ACC2L656</accession>
<proteinExistence type="predicted"/>
<reference evidence="1 2" key="1">
    <citation type="journal article" date="2022" name="Hortic Res">
        <title>A haplotype resolved chromosomal level avocado genome allows analysis of novel avocado genes.</title>
        <authorList>
            <person name="Nath O."/>
            <person name="Fletcher S.J."/>
            <person name="Hayward A."/>
            <person name="Shaw L.M."/>
            <person name="Masouleh A.K."/>
            <person name="Furtado A."/>
            <person name="Henry R.J."/>
            <person name="Mitter N."/>
        </authorList>
    </citation>
    <scope>NUCLEOTIDE SEQUENCE [LARGE SCALE GENOMIC DNA]</scope>
    <source>
        <strain evidence="2">cv. Hass</strain>
    </source>
</reference>
<evidence type="ECO:0000313" key="1">
    <source>
        <dbReference type="EMBL" id="KAJ8628947.1"/>
    </source>
</evidence>
<protein>
    <submittedName>
        <fullName evidence="1">Uncharacterized protein</fullName>
    </submittedName>
</protein>
<gene>
    <name evidence="1" type="ORF">MRB53_022270</name>
</gene>
<comment type="caution">
    <text evidence="1">The sequence shown here is derived from an EMBL/GenBank/DDBJ whole genome shotgun (WGS) entry which is preliminary data.</text>
</comment>
<dbReference type="Proteomes" id="UP001234297">
    <property type="component" value="Chromosome 7"/>
</dbReference>
<organism evidence="1 2">
    <name type="scientific">Persea americana</name>
    <name type="common">Avocado</name>
    <dbReference type="NCBI Taxonomy" id="3435"/>
    <lineage>
        <taxon>Eukaryota</taxon>
        <taxon>Viridiplantae</taxon>
        <taxon>Streptophyta</taxon>
        <taxon>Embryophyta</taxon>
        <taxon>Tracheophyta</taxon>
        <taxon>Spermatophyta</taxon>
        <taxon>Magnoliopsida</taxon>
        <taxon>Magnoliidae</taxon>
        <taxon>Laurales</taxon>
        <taxon>Lauraceae</taxon>
        <taxon>Persea</taxon>
    </lineage>
</organism>
<dbReference type="EMBL" id="CM056815">
    <property type="protein sequence ID" value="KAJ8628947.1"/>
    <property type="molecule type" value="Genomic_DNA"/>
</dbReference>
<sequence length="104" mass="11570">MAKISAQETLFWQFGLLSTAPLALITVSNPSPASHASRPCNMERLTTTKANKERQCYGLKEIGQTRTKQPWKNLSIAGAFTNAYWNLFVTTPRTMDSTLGHVLL</sequence>
<evidence type="ECO:0000313" key="2">
    <source>
        <dbReference type="Proteomes" id="UP001234297"/>
    </source>
</evidence>
<keyword evidence="2" id="KW-1185">Reference proteome</keyword>